<name>A0ABQ5PTK0_9BACT</name>
<reference evidence="1" key="1">
    <citation type="journal article" date="2023" name="Antonie Van Leeuwenhoek">
        <title>Mesoterricola silvestris gen. nov., sp. nov., Mesoterricola sediminis sp. nov., Geothrix oryzae sp. nov., Geothrix edaphica sp. nov., Geothrix rubra sp. nov., and Geothrix limicola sp. nov., six novel members of Acidobacteriota isolated from soils.</title>
        <authorList>
            <person name="Itoh H."/>
            <person name="Sugisawa Y."/>
            <person name="Mise K."/>
            <person name="Xu Z."/>
            <person name="Kuniyasu M."/>
            <person name="Ushijima N."/>
            <person name="Kawano K."/>
            <person name="Kobayashi E."/>
            <person name="Shiratori Y."/>
            <person name="Masuda Y."/>
            <person name="Senoo K."/>
        </authorList>
    </citation>
    <scope>NUCLEOTIDE SEQUENCE</scope>
    <source>
        <strain evidence="1">Red802</strain>
    </source>
</reference>
<evidence type="ECO:0000313" key="1">
    <source>
        <dbReference type="EMBL" id="GLH65732.1"/>
    </source>
</evidence>
<dbReference type="EMBL" id="BSDC01000001">
    <property type="protein sequence ID" value="GLH65732.1"/>
    <property type="molecule type" value="Genomic_DNA"/>
</dbReference>
<evidence type="ECO:0000313" key="2">
    <source>
        <dbReference type="Proteomes" id="UP001165044"/>
    </source>
</evidence>
<gene>
    <name evidence="1" type="ORF">GETHED_00960</name>
</gene>
<comment type="caution">
    <text evidence="1">The sequence shown here is derived from an EMBL/GenBank/DDBJ whole genome shotgun (WGS) entry which is preliminary data.</text>
</comment>
<proteinExistence type="predicted"/>
<accession>A0ABQ5PTK0</accession>
<dbReference type="Proteomes" id="UP001165044">
    <property type="component" value="Unassembled WGS sequence"/>
</dbReference>
<dbReference type="RefSeq" id="WP_285605823.1">
    <property type="nucleotide sequence ID" value="NZ_BSDC01000001.1"/>
</dbReference>
<protein>
    <submittedName>
        <fullName evidence="1">Uncharacterized protein</fullName>
    </submittedName>
</protein>
<sequence length="58" mass="7065">MKYHKKLNPITALRSLESEIRDYRWMAKQLEAERDFIANFLGVQPRDDRGRFLSLRRK</sequence>
<organism evidence="1 2">
    <name type="scientific">Geothrix edaphica</name>
    <dbReference type="NCBI Taxonomy" id="2927976"/>
    <lineage>
        <taxon>Bacteria</taxon>
        <taxon>Pseudomonadati</taxon>
        <taxon>Acidobacteriota</taxon>
        <taxon>Holophagae</taxon>
        <taxon>Holophagales</taxon>
        <taxon>Holophagaceae</taxon>
        <taxon>Geothrix</taxon>
    </lineage>
</organism>
<keyword evidence="2" id="KW-1185">Reference proteome</keyword>